<feature type="domain" description="Tyr recombinase" evidence="2">
    <location>
        <begin position="27"/>
        <end position="178"/>
    </location>
</feature>
<comment type="caution">
    <text evidence="4">The sequence shown here is derived from an EMBL/GenBank/DDBJ whole genome shotgun (WGS) entry which is preliminary data.</text>
</comment>
<dbReference type="InterPro" id="IPR011010">
    <property type="entry name" value="DNA_brk_join_enz"/>
</dbReference>
<evidence type="ECO:0000313" key="5">
    <source>
        <dbReference type="Proteomes" id="UP000260991"/>
    </source>
</evidence>
<dbReference type="InterPro" id="IPR013762">
    <property type="entry name" value="Integrase-like_cat_sf"/>
</dbReference>
<dbReference type="GO" id="GO:0015074">
    <property type="term" value="P:DNA integration"/>
    <property type="evidence" value="ECO:0007669"/>
    <property type="project" value="InterPro"/>
</dbReference>
<feature type="domain" description="Helix-turn-helix" evidence="3">
    <location>
        <begin position="371"/>
        <end position="418"/>
    </location>
</feature>
<sequence length="421" mass="49542">MIRSNPADRVERPRKEKFKSEIYSGEELEQLFKAIQGDPSEFGVIMAAFYGLRRSEVVSLKWDAIDFENKKISIQHTVVTAKVNGTLTEIARDKTKTKSSCRTLPLIPACEQMLNKMKKEQEQNRKVCGKSYCTDYLDYIYVDPMGKRIRPDFLSQHFPDFLVTHQMKRIHFHDLRQPALFQRRESERDSGVAWSQRHPHNQQYLHQSRFFQQGVFCQCHRQHFPRKHKNIKREHKKKSSLKFSSQTAFTMPVVGVEPTRVISTRDFEFLSASSIWCHPVISNDIWFPLCKGKIHDSTNNNLKYPRFFDAFFLYSVFSVWTAQMEIGGMFRRDAGQNAPLLRHKTKGKSRIMNQNQAKEYYKKLFVNYPDVLSVEEATTLLGFKSQTAIIRRIHQHRIRCLKVGRSFRIPKEYLIDYLLDS</sequence>
<dbReference type="GO" id="GO:0003677">
    <property type="term" value="F:DNA binding"/>
    <property type="evidence" value="ECO:0007669"/>
    <property type="project" value="InterPro"/>
</dbReference>
<proteinExistence type="predicted"/>
<dbReference type="RefSeq" id="WP_158403878.1">
    <property type="nucleotide sequence ID" value="NZ_QVER01000025.1"/>
</dbReference>
<dbReference type="InterPro" id="IPR002104">
    <property type="entry name" value="Integrase_catalytic"/>
</dbReference>
<dbReference type="InterPro" id="IPR041657">
    <property type="entry name" value="HTH_17"/>
</dbReference>
<dbReference type="GO" id="GO:0006310">
    <property type="term" value="P:DNA recombination"/>
    <property type="evidence" value="ECO:0007669"/>
    <property type="project" value="UniProtKB-KW"/>
</dbReference>
<reference evidence="4 5" key="1">
    <citation type="submission" date="2018-08" db="EMBL/GenBank/DDBJ databases">
        <title>A genome reference for cultivated species of the human gut microbiota.</title>
        <authorList>
            <person name="Zou Y."/>
            <person name="Xue W."/>
            <person name="Luo G."/>
        </authorList>
    </citation>
    <scope>NUCLEOTIDE SEQUENCE [LARGE SCALE GENOMIC DNA]</scope>
    <source>
        <strain evidence="4 5">AF32-8AC</strain>
    </source>
</reference>
<evidence type="ECO:0000313" key="4">
    <source>
        <dbReference type="EMBL" id="RGB85692.1"/>
    </source>
</evidence>
<dbReference type="EMBL" id="QVER01000025">
    <property type="protein sequence ID" value="RGB85692.1"/>
    <property type="molecule type" value="Genomic_DNA"/>
</dbReference>
<evidence type="ECO:0000259" key="3">
    <source>
        <dbReference type="Pfam" id="PF12728"/>
    </source>
</evidence>
<dbReference type="AlphaFoldDB" id="A0A3E2TYE3"/>
<keyword evidence="1" id="KW-0233">DNA recombination</keyword>
<dbReference type="Pfam" id="PF12728">
    <property type="entry name" value="HTH_17"/>
    <property type="match status" value="1"/>
</dbReference>
<evidence type="ECO:0000259" key="2">
    <source>
        <dbReference type="Pfam" id="PF00589"/>
    </source>
</evidence>
<dbReference type="Gene3D" id="1.10.443.10">
    <property type="entry name" value="Intergrase catalytic core"/>
    <property type="match status" value="1"/>
</dbReference>
<accession>A0A3E2TYE3</accession>
<dbReference type="Proteomes" id="UP000260991">
    <property type="component" value="Unassembled WGS sequence"/>
</dbReference>
<gene>
    <name evidence="4" type="ORF">DWZ46_13615</name>
</gene>
<dbReference type="SUPFAM" id="SSF56349">
    <property type="entry name" value="DNA breaking-rejoining enzymes"/>
    <property type="match status" value="1"/>
</dbReference>
<organism evidence="4 5">
    <name type="scientific">Faecalibacterium prausnitzii</name>
    <dbReference type="NCBI Taxonomy" id="853"/>
    <lineage>
        <taxon>Bacteria</taxon>
        <taxon>Bacillati</taxon>
        <taxon>Bacillota</taxon>
        <taxon>Clostridia</taxon>
        <taxon>Eubacteriales</taxon>
        <taxon>Oscillospiraceae</taxon>
        <taxon>Faecalibacterium</taxon>
    </lineage>
</organism>
<name>A0A3E2TYE3_9FIRM</name>
<evidence type="ECO:0000256" key="1">
    <source>
        <dbReference type="ARBA" id="ARBA00023172"/>
    </source>
</evidence>
<dbReference type="Pfam" id="PF00589">
    <property type="entry name" value="Phage_integrase"/>
    <property type="match status" value="1"/>
</dbReference>
<protein>
    <submittedName>
        <fullName evidence="4">Helix-turn-helix domain-containing protein</fullName>
    </submittedName>
</protein>